<dbReference type="PANTHER" id="PTHR43706:SF45">
    <property type="entry name" value="NADH DEHYDROGENASE-LIKE PROTEIN RV1812C"/>
    <property type="match status" value="1"/>
</dbReference>
<evidence type="ECO:0000256" key="1">
    <source>
        <dbReference type="ARBA" id="ARBA00005272"/>
    </source>
</evidence>
<dbReference type="InterPro" id="IPR045024">
    <property type="entry name" value="NDH-2"/>
</dbReference>
<feature type="region of interest" description="Disordered" evidence="6">
    <location>
        <begin position="532"/>
        <end position="552"/>
    </location>
</feature>
<reference evidence="8" key="1">
    <citation type="submission" date="2021-03" db="EMBL/GenBank/DDBJ databases">
        <title>Sagittula salina sp. nov. strain M10.9X isolated from the marine waste.</title>
        <authorList>
            <person name="Satari L."/>
            <person name="Molina-Menor E."/>
            <person name="Vidal-Verdu A."/>
            <person name="Pascual J."/>
            <person name="Pereto J."/>
            <person name="Porcar M."/>
        </authorList>
    </citation>
    <scope>NUCLEOTIDE SEQUENCE</scope>
    <source>
        <strain evidence="8">M10.9X</strain>
    </source>
</reference>
<dbReference type="Pfam" id="PF07992">
    <property type="entry name" value="Pyr_redox_2"/>
    <property type="match status" value="1"/>
</dbReference>
<organism evidence="8 9">
    <name type="scientific">Sagittula salina</name>
    <dbReference type="NCBI Taxonomy" id="2820268"/>
    <lineage>
        <taxon>Bacteria</taxon>
        <taxon>Pseudomonadati</taxon>
        <taxon>Pseudomonadota</taxon>
        <taxon>Alphaproteobacteria</taxon>
        <taxon>Rhodobacterales</taxon>
        <taxon>Roseobacteraceae</taxon>
        <taxon>Sagittula</taxon>
    </lineage>
</organism>
<sequence>MTQRILILGGGFAGLFAARELRRKLPKAEIELINAENYFVFQPLLPEVAAGAITAPHAVTPLRFLLKGVKVRKARIHDVDVSRKVVTIFQGVQRRPTEVGYDQLVVALGQETDLSRMPGLADHALTMKTLEDARRLRAHVIERLEHADITRLPEVKKEALTFCVIGAGFSGVETVGEMKELIDRSLKYYPNVSRGEVSVKVVEFAPRVLGELPESLGRYAAKQLEKRGIEILLGVGVKSATGTRLILSDGTEIPTRTIVATIGNAPSKVVQAMPLAHAHGRIKVDRMLRCEGQTDVWSLGDCAMIPMKEGASARTDFAPPTAQFAVREARQLAENIAASLSGKALKPFNYKSQGALASLGARRGVAEVWGMKLSGFPAWLLWRAYYVAFLPGFGTKVKVLLNWVMDAVSPRSTVQMRSEAPPAARYVHYRAGDRIFEAGTRADGFYTVIEGAVELTYPDTHTGEPVTKRVTPGQHFGERMVLGQERRSGTVHALEDTKVLVLDRDAFLKIADAFPVMRSYFQGYMKQTYDIDWPTPTPTQTQTQAPTTGREG</sequence>
<name>A0A940MKM0_9RHOB</name>
<gene>
    <name evidence="8" type="ORF">J5474_01095</name>
</gene>
<keyword evidence="4" id="KW-0560">Oxidoreductase</keyword>
<dbReference type="InterPro" id="IPR054585">
    <property type="entry name" value="NDH2-like_C"/>
</dbReference>
<proteinExistence type="inferred from homology"/>
<protein>
    <submittedName>
        <fullName evidence="8">FAD-dependent oxidoreductase</fullName>
    </submittedName>
</protein>
<evidence type="ECO:0000256" key="6">
    <source>
        <dbReference type="SAM" id="MobiDB-lite"/>
    </source>
</evidence>
<dbReference type="InterPro" id="IPR036188">
    <property type="entry name" value="FAD/NAD-bd_sf"/>
</dbReference>
<dbReference type="Gene3D" id="2.60.120.10">
    <property type="entry name" value="Jelly Rolls"/>
    <property type="match status" value="1"/>
</dbReference>
<keyword evidence="2" id="KW-0285">Flavoprotein</keyword>
<dbReference type="Proteomes" id="UP000675940">
    <property type="component" value="Unassembled WGS sequence"/>
</dbReference>
<dbReference type="Pfam" id="PF00027">
    <property type="entry name" value="cNMP_binding"/>
    <property type="match status" value="1"/>
</dbReference>
<comment type="caution">
    <text evidence="8">The sequence shown here is derived from an EMBL/GenBank/DDBJ whole genome shotgun (WGS) entry which is preliminary data.</text>
</comment>
<evidence type="ECO:0000256" key="5">
    <source>
        <dbReference type="ARBA" id="ARBA00023027"/>
    </source>
</evidence>
<feature type="domain" description="Cyclic nucleotide-binding" evidence="7">
    <location>
        <begin position="427"/>
        <end position="510"/>
    </location>
</feature>
<keyword evidence="9" id="KW-1185">Reference proteome</keyword>
<keyword evidence="3" id="KW-0274">FAD</keyword>
<dbReference type="PANTHER" id="PTHR43706">
    <property type="entry name" value="NADH DEHYDROGENASE"/>
    <property type="match status" value="1"/>
</dbReference>
<dbReference type="SUPFAM" id="SSF51206">
    <property type="entry name" value="cAMP-binding domain-like"/>
    <property type="match status" value="1"/>
</dbReference>
<dbReference type="CDD" id="cd00038">
    <property type="entry name" value="CAP_ED"/>
    <property type="match status" value="1"/>
</dbReference>
<evidence type="ECO:0000313" key="9">
    <source>
        <dbReference type="Proteomes" id="UP000675940"/>
    </source>
</evidence>
<dbReference type="EMBL" id="JAGISH010000001">
    <property type="protein sequence ID" value="MBP0481089.1"/>
    <property type="molecule type" value="Genomic_DNA"/>
</dbReference>
<dbReference type="InterPro" id="IPR014710">
    <property type="entry name" value="RmlC-like_jellyroll"/>
</dbReference>
<accession>A0A940MKM0</accession>
<dbReference type="SUPFAM" id="SSF51905">
    <property type="entry name" value="FAD/NAD(P)-binding domain"/>
    <property type="match status" value="2"/>
</dbReference>
<dbReference type="SMART" id="SM00100">
    <property type="entry name" value="cNMP"/>
    <property type="match status" value="1"/>
</dbReference>
<evidence type="ECO:0000259" key="7">
    <source>
        <dbReference type="PROSITE" id="PS50042"/>
    </source>
</evidence>
<dbReference type="PROSITE" id="PS50042">
    <property type="entry name" value="CNMP_BINDING_3"/>
    <property type="match status" value="1"/>
</dbReference>
<dbReference type="Gene3D" id="3.50.50.100">
    <property type="match status" value="1"/>
</dbReference>
<dbReference type="AlphaFoldDB" id="A0A940MKM0"/>
<dbReference type="Pfam" id="PF22366">
    <property type="entry name" value="NDH2_C"/>
    <property type="match status" value="1"/>
</dbReference>
<evidence type="ECO:0000256" key="3">
    <source>
        <dbReference type="ARBA" id="ARBA00022827"/>
    </source>
</evidence>
<comment type="similarity">
    <text evidence="1">Belongs to the NADH dehydrogenase family.</text>
</comment>
<dbReference type="InterPro" id="IPR018490">
    <property type="entry name" value="cNMP-bd_dom_sf"/>
</dbReference>
<dbReference type="RefSeq" id="WP_209358510.1">
    <property type="nucleotide sequence ID" value="NZ_JAGISH010000001.1"/>
</dbReference>
<evidence type="ECO:0000256" key="4">
    <source>
        <dbReference type="ARBA" id="ARBA00023002"/>
    </source>
</evidence>
<evidence type="ECO:0000256" key="2">
    <source>
        <dbReference type="ARBA" id="ARBA00022630"/>
    </source>
</evidence>
<dbReference type="PRINTS" id="PR00368">
    <property type="entry name" value="FADPNR"/>
</dbReference>
<keyword evidence="5" id="KW-0520">NAD</keyword>
<dbReference type="InterPro" id="IPR000595">
    <property type="entry name" value="cNMP-bd_dom"/>
</dbReference>
<dbReference type="GO" id="GO:0003954">
    <property type="term" value="F:NADH dehydrogenase activity"/>
    <property type="evidence" value="ECO:0007669"/>
    <property type="project" value="InterPro"/>
</dbReference>
<feature type="compositionally biased region" description="Low complexity" evidence="6">
    <location>
        <begin position="538"/>
        <end position="552"/>
    </location>
</feature>
<evidence type="ECO:0000313" key="8">
    <source>
        <dbReference type="EMBL" id="MBP0481089.1"/>
    </source>
</evidence>
<dbReference type="InterPro" id="IPR023753">
    <property type="entry name" value="FAD/NAD-binding_dom"/>
</dbReference>